<dbReference type="Proteomes" id="UP000887575">
    <property type="component" value="Unassembled WGS sequence"/>
</dbReference>
<accession>A0AAF3FKE8</accession>
<evidence type="ECO:0000313" key="2">
    <source>
        <dbReference type="WBParaSite" id="MBELARI_LOCUS7603"/>
    </source>
</evidence>
<name>A0AAF3FKE8_9BILA</name>
<reference evidence="2" key="1">
    <citation type="submission" date="2024-02" db="UniProtKB">
        <authorList>
            <consortium name="WormBaseParasite"/>
        </authorList>
    </citation>
    <scope>IDENTIFICATION</scope>
</reference>
<evidence type="ECO:0000313" key="1">
    <source>
        <dbReference type="Proteomes" id="UP000887575"/>
    </source>
</evidence>
<protein>
    <submittedName>
        <fullName evidence="2">Uncharacterized protein</fullName>
    </submittedName>
</protein>
<sequence length="235" mass="26753">MYRTCLPLSSIYCKLIECERDCGYFHEDFIEATTKLRCSSKATSSGISVMGSDDEFDMTKRRESQNVFESIIASAKRKISGGYREPPLPPLPEGIPSDAREKTLFTIGDTTYSDTTITKNHPYWKKEETRKSILGESDDEDEVSGLEVDPPSILDEDKESTIEALVKQASLDWSTNPIGHDTNDVQVFNDSDDEDYSQLDLTSKRRYSHDSLAELADRRYTFRKLPEYERSLDVS</sequence>
<proteinExistence type="predicted"/>
<keyword evidence="1" id="KW-1185">Reference proteome</keyword>
<organism evidence="1 2">
    <name type="scientific">Mesorhabditis belari</name>
    <dbReference type="NCBI Taxonomy" id="2138241"/>
    <lineage>
        <taxon>Eukaryota</taxon>
        <taxon>Metazoa</taxon>
        <taxon>Ecdysozoa</taxon>
        <taxon>Nematoda</taxon>
        <taxon>Chromadorea</taxon>
        <taxon>Rhabditida</taxon>
        <taxon>Rhabditina</taxon>
        <taxon>Rhabditomorpha</taxon>
        <taxon>Rhabditoidea</taxon>
        <taxon>Rhabditidae</taxon>
        <taxon>Mesorhabditinae</taxon>
        <taxon>Mesorhabditis</taxon>
    </lineage>
</organism>
<dbReference type="WBParaSite" id="MBELARI_LOCUS7603">
    <property type="protein sequence ID" value="MBELARI_LOCUS7603"/>
    <property type="gene ID" value="MBELARI_LOCUS7603"/>
</dbReference>
<dbReference type="AlphaFoldDB" id="A0AAF3FKE8"/>